<name>B1CAD3_9FIRM</name>
<comment type="caution">
    <text evidence="1">The sequence shown here is derived from an EMBL/GenBank/DDBJ whole genome shotgun (WGS) entry which is preliminary data.</text>
</comment>
<gene>
    <name evidence="1" type="ORF">ANASTE_02375</name>
</gene>
<organism evidence="1 2">
    <name type="scientific">Anaerofustis stercorihominis DSM 17244</name>
    <dbReference type="NCBI Taxonomy" id="445971"/>
    <lineage>
        <taxon>Bacteria</taxon>
        <taxon>Bacillati</taxon>
        <taxon>Bacillota</taxon>
        <taxon>Clostridia</taxon>
        <taxon>Eubacteriales</taxon>
        <taxon>Eubacteriaceae</taxon>
        <taxon>Anaerofustis</taxon>
    </lineage>
</organism>
<dbReference type="AlphaFoldDB" id="B1CAD3"/>
<protein>
    <submittedName>
        <fullName evidence="1">Uncharacterized protein</fullName>
    </submittedName>
</protein>
<accession>B1CAD3</accession>
<keyword evidence="2" id="KW-1185">Reference proteome</keyword>
<sequence>MKNVDEKYNSLFTGSGNTVVGITDVKAGTNADSMCGFAYIGINSIRDVAPDNNILNLLKVNNASALKFPAVTQAKTTYKKTITF</sequence>
<dbReference type="EMBL" id="ABIL02000006">
    <property type="protein sequence ID" value="EDS72644.1"/>
    <property type="molecule type" value="Genomic_DNA"/>
</dbReference>
<evidence type="ECO:0000313" key="2">
    <source>
        <dbReference type="Proteomes" id="UP000005178"/>
    </source>
</evidence>
<dbReference type="RefSeq" id="WP_007051114.1">
    <property type="nucleotide sequence ID" value="NZ_DS560019.1"/>
</dbReference>
<reference evidence="1" key="1">
    <citation type="submission" date="2008-01" db="EMBL/GenBank/DDBJ databases">
        <authorList>
            <person name="Fulton L."/>
            <person name="Clifton S."/>
            <person name="Fulton B."/>
            <person name="Xu J."/>
            <person name="Minx P."/>
            <person name="Pepin K.H."/>
            <person name="Johnson M."/>
            <person name="Thiruvilangam P."/>
            <person name="Bhonagiri V."/>
            <person name="Nash W.E."/>
            <person name="Mardis E.R."/>
            <person name="Wilson R.K."/>
        </authorList>
    </citation>
    <scope>NUCLEOTIDE SEQUENCE [LARGE SCALE GENOMIC DNA]</scope>
    <source>
        <strain evidence="1">DSM 17244</strain>
    </source>
</reference>
<dbReference type="STRING" id="445971.ANASTE_02375"/>
<proteinExistence type="predicted"/>
<dbReference type="Proteomes" id="UP000005178">
    <property type="component" value="Unassembled WGS sequence"/>
</dbReference>
<dbReference type="GeneID" id="98001369"/>
<evidence type="ECO:0000313" key="1">
    <source>
        <dbReference type="EMBL" id="EDS72644.1"/>
    </source>
</evidence>
<reference evidence="1" key="2">
    <citation type="submission" date="2013-08" db="EMBL/GenBank/DDBJ databases">
        <title>Draft genome sequence of Anaerofustis stercorihominis (DSM 17244).</title>
        <authorList>
            <person name="Sudarsanam P."/>
            <person name="Ley R."/>
            <person name="Guruge J."/>
            <person name="Turnbaugh P.J."/>
            <person name="Mahowald M."/>
            <person name="Liep D."/>
            <person name="Gordon J."/>
        </authorList>
    </citation>
    <scope>NUCLEOTIDE SEQUENCE</scope>
    <source>
        <strain evidence="1">DSM 17244</strain>
    </source>
</reference>
<dbReference type="HOGENOM" id="CLU_2520386_0_0_9"/>